<protein>
    <submittedName>
        <fullName evidence="2">Uncharacterized protein</fullName>
    </submittedName>
</protein>
<accession>A0A841KKV8</accession>
<keyword evidence="1" id="KW-0812">Transmembrane</keyword>
<keyword evidence="3" id="KW-1185">Reference proteome</keyword>
<keyword evidence="1" id="KW-0472">Membrane</keyword>
<dbReference type="EMBL" id="JACHEN010000001">
    <property type="protein sequence ID" value="MBB6214077.1"/>
    <property type="molecule type" value="Genomic_DNA"/>
</dbReference>
<name>A0A841KKV8_9FIRM</name>
<gene>
    <name evidence="2" type="ORF">HNQ80_000146</name>
</gene>
<reference evidence="2 3" key="1">
    <citation type="submission" date="2020-08" db="EMBL/GenBank/DDBJ databases">
        <title>Genomic Encyclopedia of Type Strains, Phase IV (KMG-IV): sequencing the most valuable type-strain genomes for metagenomic binning, comparative biology and taxonomic classification.</title>
        <authorList>
            <person name="Goeker M."/>
        </authorList>
    </citation>
    <scope>NUCLEOTIDE SEQUENCE [LARGE SCALE GENOMIC DNA]</scope>
    <source>
        <strain evidence="2 3">DSM 103526</strain>
    </source>
</reference>
<proteinExistence type="predicted"/>
<evidence type="ECO:0000313" key="2">
    <source>
        <dbReference type="EMBL" id="MBB6214077.1"/>
    </source>
</evidence>
<feature type="transmembrane region" description="Helical" evidence="1">
    <location>
        <begin position="6"/>
        <end position="22"/>
    </location>
</feature>
<evidence type="ECO:0000313" key="3">
    <source>
        <dbReference type="Proteomes" id="UP000579281"/>
    </source>
</evidence>
<organism evidence="2 3">
    <name type="scientific">Anaerosolibacter carboniphilus</name>
    <dbReference type="NCBI Taxonomy" id="1417629"/>
    <lineage>
        <taxon>Bacteria</taxon>
        <taxon>Bacillati</taxon>
        <taxon>Bacillota</taxon>
        <taxon>Clostridia</taxon>
        <taxon>Peptostreptococcales</taxon>
        <taxon>Thermotaleaceae</taxon>
        <taxon>Anaerosolibacter</taxon>
    </lineage>
</organism>
<dbReference type="AlphaFoldDB" id="A0A841KKV8"/>
<keyword evidence="1" id="KW-1133">Transmembrane helix</keyword>
<dbReference type="Proteomes" id="UP000579281">
    <property type="component" value="Unassembled WGS sequence"/>
</dbReference>
<sequence length="124" mass="14508">MLSSIIIAGFITMILFVTLENFRRDMTLKHILTVNERLREFISGYLGDLSGFDVFMVKSLRDRIREDFMHQEQIDHFEISMIDSRHLKIAYEIDGTREEVEISTALGKVEITEMTMPEEVEGFE</sequence>
<comment type="caution">
    <text evidence="2">The sequence shown here is derived from an EMBL/GenBank/DDBJ whole genome shotgun (WGS) entry which is preliminary data.</text>
</comment>
<evidence type="ECO:0000256" key="1">
    <source>
        <dbReference type="SAM" id="Phobius"/>
    </source>
</evidence>
<dbReference type="RefSeq" id="WP_184307164.1">
    <property type="nucleotide sequence ID" value="NZ_JACHEN010000001.1"/>
</dbReference>